<accession>A0AAD4MHA6</accession>
<protein>
    <submittedName>
        <fullName evidence="1">Uncharacterized protein</fullName>
    </submittedName>
</protein>
<dbReference type="EMBL" id="JAKKPZ010000431">
    <property type="protein sequence ID" value="KAI1695188.1"/>
    <property type="molecule type" value="Genomic_DNA"/>
</dbReference>
<dbReference type="AlphaFoldDB" id="A0AAD4MHA6"/>
<evidence type="ECO:0000313" key="1">
    <source>
        <dbReference type="EMBL" id="KAI1695188.1"/>
    </source>
</evidence>
<gene>
    <name evidence="1" type="ORF">DdX_19718</name>
</gene>
<sequence>MLYSVMPLSPDNNHVRWTESKLRTKLRILLQQSRWSRIWIKLMESRITTEKQNNKRRFSSAKNQISSKKRLVVPGVFDQLLQFTEESASTIRQVI</sequence>
<keyword evidence="2" id="KW-1185">Reference proteome</keyword>
<reference evidence="1" key="1">
    <citation type="submission" date="2022-01" db="EMBL/GenBank/DDBJ databases">
        <title>Genome Sequence Resource for Two Populations of Ditylenchus destructor, the Migratory Endoparasitic Phytonematode.</title>
        <authorList>
            <person name="Zhang H."/>
            <person name="Lin R."/>
            <person name="Xie B."/>
        </authorList>
    </citation>
    <scope>NUCLEOTIDE SEQUENCE</scope>
    <source>
        <strain evidence="1">BazhouSP</strain>
    </source>
</reference>
<proteinExistence type="predicted"/>
<dbReference type="Proteomes" id="UP001201812">
    <property type="component" value="Unassembled WGS sequence"/>
</dbReference>
<comment type="caution">
    <text evidence="1">The sequence shown here is derived from an EMBL/GenBank/DDBJ whole genome shotgun (WGS) entry which is preliminary data.</text>
</comment>
<evidence type="ECO:0000313" key="2">
    <source>
        <dbReference type="Proteomes" id="UP001201812"/>
    </source>
</evidence>
<name>A0AAD4MHA6_9BILA</name>
<organism evidence="1 2">
    <name type="scientific">Ditylenchus destructor</name>
    <dbReference type="NCBI Taxonomy" id="166010"/>
    <lineage>
        <taxon>Eukaryota</taxon>
        <taxon>Metazoa</taxon>
        <taxon>Ecdysozoa</taxon>
        <taxon>Nematoda</taxon>
        <taxon>Chromadorea</taxon>
        <taxon>Rhabditida</taxon>
        <taxon>Tylenchina</taxon>
        <taxon>Tylenchomorpha</taxon>
        <taxon>Sphaerularioidea</taxon>
        <taxon>Anguinidae</taxon>
        <taxon>Anguininae</taxon>
        <taxon>Ditylenchus</taxon>
    </lineage>
</organism>